<evidence type="ECO:0000313" key="3">
    <source>
        <dbReference type="Proteomes" id="UP000289946"/>
    </source>
</evidence>
<evidence type="ECO:0000256" key="1">
    <source>
        <dbReference type="SAM" id="MobiDB-lite"/>
    </source>
</evidence>
<proteinExistence type="predicted"/>
<protein>
    <recommendedName>
        <fullName evidence="4">DUF3072 domain-containing protein</fullName>
    </recommendedName>
</protein>
<evidence type="ECO:0000313" key="2">
    <source>
        <dbReference type="EMBL" id="RXG88308.1"/>
    </source>
</evidence>
<dbReference type="Proteomes" id="UP000289946">
    <property type="component" value="Unassembled WGS sequence"/>
</dbReference>
<accession>A0ABY0DB49</accession>
<sequence length="81" mass="9080">MRTPVCAPSQFTQGKESAMGRHSQSHIDDNLNAERARIIAELENTQPGPQRDLLESKLRQLETASHIDEWLTSSGLQPPEE</sequence>
<organism evidence="2 3">
    <name type="scientific">Bradyrhizobium zhanjiangense</name>
    <dbReference type="NCBI Taxonomy" id="1325107"/>
    <lineage>
        <taxon>Bacteria</taxon>
        <taxon>Pseudomonadati</taxon>
        <taxon>Pseudomonadota</taxon>
        <taxon>Alphaproteobacteria</taxon>
        <taxon>Hyphomicrobiales</taxon>
        <taxon>Nitrobacteraceae</taxon>
        <taxon>Bradyrhizobium</taxon>
    </lineage>
</organism>
<comment type="caution">
    <text evidence="2">The sequence shown here is derived from an EMBL/GenBank/DDBJ whole genome shotgun (WGS) entry which is preliminary data.</text>
</comment>
<name>A0ABY0DB49_9BRAD</name>
<evidence type="ECO:0008006" key="4">
    <source>
        <dbReference type="Google" id="ProtNLM"/>
    </source>
</evidence>
<dbReference type="EMBL" id="RDRA01000024">
    <property type="protein sequence ID" value="RXG88308.1"/>
    <property type="molecule type" value="Genomic_DNA"/>
</dbReference>
<feature type="region of interest" description="Disordered" evidence="1">
    <location>
        <begin position="1"/>
        <end position="25"/>
    </location>
</feature>
<reference evidence="2 3" key="1">
    <citation type="submission" date="2018-10" db="EMBL/GenBank/DDBJ databases">
        <title>Bradyrhizobium sp. nov., isolated from effective nodules of peanut in China.</title>
        <authorList>
            <person name="Li Y."/>
        </authorList>
    </citation>
    <scope>NUCLEOTIDE SEQUENCE [LARGE SCALE GENOMIC DNA]</scope>
    <source>
        <strain evidence="2 3">CCBAU 51781</strain>
    </source>
</reference>
<gene>
    <name evidence="2" type="ORF">EAS62_33470</name>
</gene>
<keyword evidence="3" id="KW-1185">Reference proteome</keyword>